<dbReference type="InterPro" id="IPR050553">
    <property type="entry name" value="Thioredoxin_ResA/DsbE_sf"/>
</dbReference>
<dbReference type="EMBL" id="CP067420">
    <property type="protein sequence ID" value="QQP91621.1"/>
    <property type="molecule type" value="Genomic_DNA"/>
</dbReference>
<dbReference type="CDD" id="cd02966">
    <property type="entry name" value="TlpA_like_family"/>
    <property type="match status" value="1"/>
</dbReference>
<accession>A0ABX7BEX9</accession>
<evidence type="ECO:0000313" key="6">
    <source>
        <dbReference type="EMBL" id="QQP91621.1"/>
    </source>
</evidence>
<dbReference type="PROSITE" id="PS51352">
    <property type="entry name" value="THIOREDOXIN_2"/>
    <property type="match status" value="1"/>
</dbReference>
<evidence type="ECO:0000313" key="7">
    <source>
        <dbReference type="Proteomes" id="UP000595197"/>
    </source>
</evidence>
<dbReference type="Proteomes" id="UP000595197">
    <property type="component" value="Chromosome"/>
</dbReference>
<feature type="chain" id="PRO_5047309674" evidence="4">
    <location>
        <begin position="30"/>
        <end position="199"/>
    </location>
</feature>
<evidence type="ECO:0000259" key="5">
    <source>
        <dbReference type="PROSITE" id="PS51352"/>
    </source>
</evidence>
<dbReference type="Pfam" id="PF08534">
    <property type="entry name" value="Redoxin"/>
    <property type="match status" value="1"/>
</dbReference>
<dbReference type="PANTHER" id="PTHR42852">
    <property type="entry name" value="THIOL:DISULFIDE INTERCHANGE PROTEIN DSBE"/>
    <property type="match status" value="1"/>
</dbReference>
<organism evidence="6 7">
    <name type="scientific">Skermanella cutis</name>
    <dbReference type="NCBI Taxonomy" id="2775420"/>
    <lineage>
        <taxon>Bacteria</taxon>
        <taxon>Pseudomonadati</taxon>
        <taxon>Pseudomonadota</taxon>
        <taxon>Alphaproteobacteria</taxon>
        <taxon>Rhodospirillales</taxon>
        <taxon>Azospirillaceae</taxon>
        <taxon>Skermanella</taxon>
    </lineage>
</organism>
<comment type="subcellular location">
    <subcellularLocation>
        <location evidence="1">Cell envelope</location>
    </subcellularLocation>
</comment>
<dbReference type="InterPro" id="IPR013766">
    <property type="entry name" value="Thioredoxin_domain"/>
</dbReference>
<evidence type="ECO:0000256" key="3">
    <source>
        <dbReference type="ARBA" id="ARBA00023284"/>
    </source>
</evidence>
<keyword evidence="7" id="KW-1185">Reference proteome</keyword>
<keyword evidence="3" id="KW-0676">Redox-active center</keyword>
<dbReference type="Gene3D" id="3.40.30.10">
    <property type="entry name" value="Glutaredoxin"/>
    <property type="match status" value="1"/>
</dbReference>
<dbReference type="SUPFAM" id="SSF52833">
    <property type="entry name" value="Thioredoxin-like"/>
    <property type="match status" value="1"/>
</dbReference>
<dbReference type="PROSITE" id="PS00194">
    <property type="entry name" value="THIOREDOXIN_1"/>
    <property type="match status" value="1"/>
</dbReference>
<feature type="domain" description="Thioredoxin" evidence="5">
    <location>
        <begin position="44"/>
        <end position="186"/>
    </location>
</feature>
<reference evidence="6" key="1">
    <citation type="submission" date="2021-02" db="EMBL/GenBank/DDBJ databases">
        <title>Skermanella TT6 skin isolate.</title>
        <authorList>
            <person name="Lee K."/>
            <person name="Ganzorig M."/>
        </authorList>
    </citation>
    <scope>NUCLEOTIDE SEQUENCE</scope>
    <source>
        <strain evidence="6">TT6</strain>
    </source>
</reference>
<dbReference type="InterPro" id="IPR017937">
    <property type="entry name" value="Thioredoxin_CS"/>
</dbReference>
<dbReference type="RefSeq" id="WP_201079725.1">
    <property type="nucleotide sequence ID" value="NZ_CP067420.1"/>
</dbReference>
<feature type="signal peptide" evidence="4">
    <location>
        <begin position="1"/>
        <end position="29"/>
    </location>
</feature>
<evidence type="ECO:0000256" key="4">
    <source>
        <dbReference type="SAM" id="SignalP"/>
    </source>
</evidence>
<keyword evidence="2" id="KW-0201">Cytochrome c-type biogenesis</keyword>
<sequence>MRNLIAAAMLGIVCVAGWWVASDAGQANAARPPLEGSMEKFKPADQPRPVPELSFITADGGRGDLSDFKGKVVLLNLWATWCAPCVREMPSLDALQGRLGGEEFEVVALSLDRGGRNVVQPFFDRVGVRNLTMYLDPQSAAMGTLKPRGLPTTLVIDRDGFELGRLEGDAEWDSEEAVRMLRHFIDQGVRPPRMMRTGG</sequence>
<protein>
    <submittedName>
        <fullName evidence="6">TlpA family protein disulfide reductase</fullName>
    </submittedName>
</protein>
<evidence type="ECO:0000256" key="1">
    <source>
        <dbReference type="ARBA" id="ARBA00004196"/>
    </source>
</evidence>
<keyword evidence="4" id="KW-0732">Signal</keyword>
<dbReference type="InterPro" id="IPR013740">
    <property type="entry name" value="Redoxin"/>
</dbReference>
<dbReference type="InterPro" id="IPR036249">
    <property type="entry name" value="Thioredoxin-like_sf"/>
</dbReference>
<proteinExistence type="predicted"/>
<name>A0ABX7BEX9_9PROT</name>
<evidence type="ECO:0000256" key="2">
    <source>
        <dbReference type="ARBA" id="ARBA00022748"/>
    </source>
</evidence>
<dbReference type="PANTHER" id="PTHR42852:SF13">
    <property type="entry name" value="PROTEIN DIPZ"/>
    <property type="match status" value="1"/>
</dbReference>
<gene>
    <name evidence="6" type="ORF">IGS68_10600</name>
</gene>